<evidence type="ECO:0000256" key="15">
    <source>
        <dbReference type="SAM" id="MobiDB-lite"/>
    </source>
</evidence>
<evidence type="ECO:0000256" key="8">
    <source>
        <dbReference type="ARBA" id="ARBA00022824"/>
    </source>
</evidence>
<evidence type="ECO:0000256" key="10">
    <source>
        <dbReference type="ARBA" id="ARBA00022989"/>
    </source>
</evidence>
<feature type="transmembrane region" description="Helical" evidence="16">
    <location>
        <begin position="32"/>
        <end position="50"/>
    </location>
</feature>
<protein>
    <recommendedName>
        <fullName evidence="14">FXNA-like protease</fullName>
    </recommendedName>
</protein>
<feature type="domain" description="Peptidase M28" evidence="17">
    <location>
        <begin position="146"/>
        <end position="341"/>
    </location>
</feature>
<feature type="transmembrane region" description="Helical" evidence="16">
    <location>
        <begin position="584"/>
        <end position="609"/>
    </location>
</feature>
<evidence type="ECO:0000256" key="2">
    <source>
        <dbReference type="ARBA" id="ARBA00004477"/>
    </source>
</evidence>
<evidence type="ECO:0000256" key="13">
    <source>
        <dbReference type="ARBA" id="ARBA00023180"/>
    </source>
</evidence>
<dbReference type="GO" id="GO:0046872">
    <property type="term" value="F:metal ion binding"/>
    <property type="evidence" value="ECO:0007669"/>
    <property type="project" value="UniProtKB-KW"/>
</dbReference>
<dbReference type="PANTHER" id="PTHR12147">
    <property type="entry name" value="METALLOPEPTIDASE M28 FAMILY MEMBER"/>
    <property type="match status" value="1"/>
</dbReference>
<feature type="transmembrane region" description="Helical" evidence="16">
    <location>
        <begin position="410"/>
        <end position="437"/>
    </location>
</feature>
<evidence type="ECO:0000256" key="6">
    <source>
        <dbReference type="ARBA" id="ARBA00022723"/>
    </source>
</evidence>
<evidence type="ECO:0000256" key="5">
    <source>
        <dbReference type="ARBA" id="ARBA00022692"/>
    </source>
</evidence>
<dbReference type="Pfam" id="PF04389">
    <property type="entry name" value="Peptidase_M28"/>
    <property type="match status" value="1"/>
</dbReference>
<reference evidence="18" key="1">
    <citation type="submission" date="2022-03" db="EMBL/GenBank/DDBJ databases">
        <authorList>
            <person name="Tunstrom K."/>
        </authorList>
    </citation>
    <scope>NUCLEOTIDE SEQUENCE</scope>
</reference>
<keyword evidence="7" id="KW-0378">Hydrolase</keyword>
<proteinExistence type="inferred from homology"/>
<evidence type="ECO:0000256" key="14">
    <source>
        <dbReference type="ARBA" id="ARBA00078796"/>
    </source>
</evidence>
<dbReference type="GO" id="GO:0008235">
    <property type="term" value="F:metalloexopeptidase activity"/>
    <property type="evidence" value="ECO:0007669"/>
    <property type="project" value="InterPro"/>
</dbReference>
<keyword evidence="9" id="KW-0862">Zinc</keyword>
<comment type="caution">
    <text evidence="18">The sequence shown here is derived from an EMBL/GenBank/DDBJ whole genome shotgun (WGS) entry which is preliminary data.</text>
</comment>
<keyword evidence="4" id="KW-0645">Protease</keyword>
<evidence type="ECO:0000313" key="19">
    <source>
        <dbReference type="Proteomes" id="UP001153954"/>
    </source>
</evidence>
<gene>
    <name evidence="18" type="ORF">EEDITHA_LOCUS13608</name>
</gene>
<feature type="transmembrane region" description="Helical" evidence="16">
    <location>
        <begin position="491"/>
        <end position="509"/>
    </location>
</feature>
<evidence type="ECO:0000256" key="12">
    <source>
        <dbReference type="ARBA" id="ARBA00023136"/>
    </source>
</evidence>
<evidence type="ECO:0000256" key="3">
    <source>
        <dbReference type="ARBA" id="ARBA00010918"/>
    </source>
</evidence>
<feature type="transmembrane region" description="Helical" evidence="16">
    <location>
        <begin position="449"/>
        <end position="470"/>
    </location>
</feature>
<dbReference type="Proteomes" id="UP001153954">
    <property type="component" value="Unassembled WGS sequence"/>
</dbReference>
<keyword evidence="5 16" id="KW-0812">Transmembrane</keyword>
<keyword evidence="8" id="KW-0256">Endoplasmic reticulum</keyword>
<dbReference type="SUPFAM" id="SSF53187">
    <property type="entry name" value="Zn-dependent exopeptidases"/>
    <property type="match status" value="1"/>
</dbReference>
<sequence length="626" mass="69685">MTSRYKQTYPGLPTTGVNDHEEKSSHWVPSPYIILLFVFYLLLLFITKAIEDDLPSVVQERDISKDDSNTFSEVSARKYLHRILGDQPRVSGTVYHFVKTRDIKDLVDEIANKANLPVRTDWQYVSGDYWLAFSSPHVNIYQNVSNIIAVLEGESGFPNGSIGTSLLVNCHYDSVPFAMGASDNGVFCSAMVETLSKLSRRKKKLKHNVVFLFNGAEENVLLGSHGFLQHPWSKGVMNVINLDSAGMNGKPSLFQVTDPRVLEVYKRTAVRPNAQGIGEVMFASGIIPSDTDFRIFRDFGDINGVDIAFIKGGNVYHTRNDRPDLIQPGVIQNAGDMLLGLVRELADSDVLDTKEPQSTFVYYDYIGLFLVTYSRSTALIVDLFIGILGLCSVFYFLWMFGLRRSSVTSLLWSTAGRVVCLCVGLAAVAFFTSLMILTTRQMRYLSAQWMVIPLYALPYLISAVYVSHLYDYSFTKKTMNRSIRTSQAMSGTRLLLSVALLALCCFPALSNIRYIISVPLLLMSVGSFVSVTFVRYGNLKAWQHLVLDVSLASPAALFGVALALRLVPLLAPVAGRSAADRPDYVIALVVTALTTVVAGTAVSVDLHYYMRMRTLLLYMQDIRLNL</sequence>
<evidence type="ECO:0000256" key="7">
    <source>
        <dbReference type="ARBA" id="ARBA00022801"/>
    </source>
</evidence>
<dbReference type="PANTHER" id="PTHR12147:SF22">
    <property type="entry name" value="ENDOPLASMIC RETICULUM METALLOPEPTIDASE 1"/>
    <property type="match status" value="1"/>
</dbReference>
<dbReference type="InterPro" id="IPR007484">
    <property type="entry name" value="Peptidase_M28"/>
</dbReference>
<evidence type="ECO:0000256" key="9">
    <source>
        <dbReference type="ARBA" id="ARBA00022833"/>
    </source>
</evidence>
<keyword evidence="19" id="KW-1185">Reference proteome</keyword>
<name>A0AAU9UIA4_EUPED</name>
<keyword evidence="10 16" id="KW-1133">Transmembrane helix</keyword>
<evidence type="ECO:0000256" key="1">
    <source>
        <dbReference type="ARBA" id="ARBA00001947"/>
    </source>
</evidence>
<evidence type="ECO:0000256" key="11">
    <source>
        <dbReference type="ARBA" id="ARBA00023049"/>
    </source>
</evidence>
<dbReference type="FunFam" id="3.40.630.10:FF:000008">
    <property type="entry name" value="Endoplasmic reticulum metallopeptidase 1"/>
    <property type="match status" value="1"/>
</dbReference>
<keyword evidence="12 16" id="KW-0472">Membrane</keyword>
<evidence type="ECO:0000259" key="17">
    <source>
        <dbReference type="Pfam" id="PF04389"/>
    </source>
</evidence>
<keyword evidence="13" id="KW-0325">Glycoprotein</keyword>
<accession>A0AAU9UIA4</accession>
<feature type="region of interest" description="Disordered" evidence="15">
    <location>
        <begin position="1"/>
        <end position="24"/>
    </location>
</feature>
<evidence type="ECO:0000313" key="18">
    <source>
        <dbReference type="EMBL" id="CAH2098504.1"/>
    </source>
</evidence>
<evidence type="ECO:0000256" key="4">
    <source>
        <dbReference type="ARBA" id="ARBA00022670"/>
    </source>
</evidence>
<comment type="cofactor">
    <cofactor evidence="1">
        <name>Zn(2+)</name>
        <dbReference type="ChEBI" id="CHEBI:29105"/>
    </cofactor>
</comment>
<organism evidence="18 19">
    <name type="scientific">Euphydryas editha</name>
    <name type="common">Edith's checkerspot</name>
    <dbReference type="NCBI Taxonomy" id="104508"/>
    <lineage>
        <taxon>Eukaryota</taxon>
        <taxon>Metazoa</taxon>
        <taxon>Ecdysozoa</taxon>
        <taxon>Arthropoda</taxon>
        <taxon>Hexapoda</taxon>
        <taxon>Insecta</taxon>
        <taxon>Pterygota</taxon>
        <taxon>Neoptera</taxon>
        <taxon>Endopterygota</taxon>
        <taxon>Lepidoptera</taxon>
        <taxon>Glossata</taxon>
        <taxon>Ditrysia</taxon>
        <taxon>Papilionoidea</taxon>
        <taxon>Nymphalidae</taxon>
        <taxon>Nymphalinae</taxon>
        <taxon>Euphydryas</taxon>
    </lineage>
</organism>
<feature type="transmembrane region" description="Helical" evidence="16">
    <location>
        <begin position="378"/>
        <end position="398"/>
    </location>
</feature>
<dbReference type="AlphaFoldDB" id="A0AAU9UIA4"/>
<dbReference type="Gene3D" id="3.40.630.10">
    <property type="entry name" value="Zn peptidases"/>
    <property type="match status" value="1"/>
</dbReference>
<comment type="subcellular location">
    <subcellularLocation>
        <location evidence="2">Endoplasmic reticulum membrane</location>
        <topology evidence="2">Multi-pass membrane protein</topology>
    </subcellularLocation>
</comment>
<feature type="transmembrane region" description="Helical" evidence="16">
    <location>
        <begin position="545"/>
        <end position="564"/>
    </location>
</feature>
<keyword evidence="11" id="KW-0482">Metalloprotease</keyword>
<dbReference type="InterPro" id="IPR045175">
    <property type="entry name" value="M28_fam"/>
</dbReference>
<keyword evidence="6" id="KW-0479">Metal-binding</keyword>
<dbReference type="EMBL" id="CAKOGL010000019">
    <property type="protein sequence ID" value="CAH2098504.1"/>
    <property type="molecule type" value="Genomic_DNA"/>
</dbReference>
<feature type="transmembrane region" description="Helical" evidence="16">
    <location>
        <begin position="515"/>
        <end position="533"/>
    </location>
</feature>
<comment type="similarity">
    <text evidence="3">Belongs to the peptidase M28 family.</text>
</comment>
<dbReference type="GO" id="GO:0005789">
    <property type="term" value="C:endoplasmic reticulum membrane"/>
    <property type="evidence" value="ECO:0007669"/>
    <property type="project" value="UniProtKB-SubCell"/>
</dbReference>
<dbReference type="GO" id="GO:0006508">
    <property type="term" value="P:proteolysis"/>
    <property type="evidence" value="ECO:0007669"/>
    <property type="project" value="UniProtKB-KW"/>
</dbReference>
<evidence type="ECO:0000256" key="16">
    <source>
        <dbReference type="SAM" id="Phobius"/>
    </source>
</evidence>